<proteinExistence type="inferred from homology"/>
<dbReference type="RefSeq" id="WP_004302225.1">
    <property type="nucleotide sequence ID" value="NZ_BAABYJ010000001.1"/>
</dbReference>
<dbReference type="GO" id="GO:0016491">
    <property type="term" value="F:oxidoreductase activity"/>
    <property type="evidence" value="ECO:0007669"/>
    <property type="project" value="UniProtKB-KW"/>
</dbReference>
<dbReference type="PANTHER" id="PTHR43477:SF1">
    <property type="entry name" value="DIHYDROANTICAPSIN 7-DEHYDROGENASE"/>
    <property type="match status" value="1"/>
</dbReference>
<evidence type="ECO:0000313" key="3">
    <source>
        <dbReference type="EMBL" id="MDC2409026.1"/>
    </source>
</evidence>
<reference evidence="4 5" key="1">
    <citation type="submission" date="2018-08" db="EMBL/GenBank/DDBJ databases">
        <title>A genome reference for cultivated species of the human gut microbiota.</title>
        <authorList>
            <person name="Zou Y."/>
            <person name="Xue W."/>
            <person name="Luo G."/>
        </authorList>
    </citation>
    <scope>NUCLEOTIDE SEQUENCE [LARGE SCALE GENOMIC DNA]</scope>
    <source>
        <strain evidence="4 5">AF20-9LB</strain>
    </source>
</reference>
<organism evidence="4 5">
    <name type="scientific">Bacteroides ovatus</name>
    <dbReference type="NCBI Taxonomy" id="28116"/>
    <lineage>
        <taxon>Bacteria</taxon>
        <taxon>Pseudomonadati</taxon>
        <taxon>Bacteroidota</taxon>
        <taxon>Bacteroidia</taxon>
        <taxon>Bacteroidales</taxon>
        <taxon>Bacteroidaceae</taxon>
        <taxon>Bacteroides</taxon>
    </lineage>
</organism>
<dbReference type="Pfam" id="PF13561">
    <property type="entry name" value="adh_short_C2"/>
    <property type="match status" value="1"/>
</dbReference>
<dbReference type="Proteomes" id="UP000266492">
    <property type="component" value="Unassembled WGS sequence"/>
</dbReference>
<comment type="similarity">
    <text evidence="1">Belongs to the short-chain dehydrogenases/reductases (SDR) family.</text>
</comment>
<dbReference type="Proteomes" id="UP001214017">
    <property type="component" value="Unassembled WGS sequence"/>
</dbReference>
<evidence type="ECO:0000256" key="1">
    <source>
        <dbReference type="ARBA" id="ARBA00006484"/>
    </source>
</evidence>
<evidence type="ECO:0000313" key="4">
    <source>
        <dbReference type="EMBL" id="RGS80640.1"/>
    </source>
</evidence>
<dbReference type="InterPro" id="IPR036291">
    <property type="entry name" value="NAD(P)-bd_dom_sf"/>
</dbReference>
<evidence type="ECO:0000256" key="2">
    <source>
        <dbReference type="ARBA" id="ARBA00023002"/>
    </source>
</evidence>
<dbReference type="InterPro" id="IPR002347">
    <property type="entry name" value="SDR_fam"/>
</dbReference>
<dbReference type="EMBL" id="JAQNWR010000009">
    <property type="protein sequence ID" value="MDC2409026.1"/>
    <property type="molecule type" value="Genomic_DNA"/>
</dbReference>
<dbReference type="PRINTS" id="PR00081">
    <property type="entry name" value="GDHRDH"/>
</dbReference>
<name>A0A395VS28_BACOV</name>
<sequence>MNYPFGRKLFHIDCVLLVIKWALYSFTKSYGQKCFNEGKNIKVNGLCPGPVKTSMTVSENSSLLRGDIPNKRIGLPEEIAELALMIVYSSMYGMNGHIIVCDGGETLI</sequence>
<keyword evidence="2" id="KW-0560">Oxidoreductase</keyword>
<dbReference type="GeneID" id="29456151"/>
<reference evidence="3" key="2">
    <citation type="submission" date="2022-10" db="EMBL/GenBank/DDBJ databases">
        <title>Human gut microbiome strain richness.</title>
        <authorList>
            <person name="Chen-Liaw A."/>
        </authorList>
    </citation>
    <scope>NUCLEOTIDE SEQUENCE</scope>
    <source>
        <strain evidence="3">F7_m1001271B151109d0_201107</strain>
    </source>
</reference>
<dbReference type="CDD" id="cd05233">
    <property type="entry name" value="SDR_c"/>
    <property type="match status" value="1"/>
</dbReference>
<dbReference type="KEGG" id="boa:Bovatus_04897"/>
<accession>A0A395VS28</accession>
<evidence type="ECO:0000313" key="5">
    <source>
        <dbReference type="Proteomes" id="UP000266492"/>
    </source>
</evidence>
<protein>
    <submittedName>
        <fullName evidence="4">SDR family oxidoreductase</fullName>
    </submittedName>
</protein>
<gene>
    <name evidence="4" type="ORF">DWX70_20990</name>
    <name evidence="3" type="ORF">PO240_14190</name>
</gene>
<comment type="caution">
    <text evidence="4">The sequence shown here is derived from an EMBL/GenBank/DDBJ whole genome shotgun (WGS) entry which is preliminary data.</text>
</comment>
<dbReference type="Gene3D" id="3.40.50.720">
    <property type="entry name" value="NAD(P)-binding Rossmann-like Domain"/>
    <property type="match status" value="1"/>
</dbReference>
<dbReference type="EMBL" id="QRVZ01000022">
    <property type="protein sequence ID" value="RGS80640.1"/>
    <property type="molecule type" value="Genomic_DNA"/>
</dbReference>
<dbReference type="AlphaFoldDB" id="A0A395VS28"/>
<dbReference type="PANTHER" id="PTHR43477">
    <property type="entry name" value="DIHYDROANTICAPSIN 7-DEHYDROGENASE"/>
    <property type="match status" value="1"/>
</dbReference>
<dbReference type="SUPFAM" id="SSF51735">
    <property type="entry name" value="NAD(P)-binding Rossmann-fold domains"/>
    <property type="match status" value="1"/>
</dbReference>
<dbReference type="InterPro" id="IPR051122">
    <property type="entry name" value="SDR_DHRS6-like"/>
</dbReference>